<evidence type="ECO:0000313" key="6">
    <source>
        <dbReference type="Proteomes" id="UP000593735"/>
    </source>
</evidence>
<sequence>MSEKSAVPYGLVGRTLGHSWSPQIHARLGSAPYDLFELEPDELAGFVRGGSWAGLNVTIPYKHEAALLADVRSTRVERLGAANTLVRQQDGSVLAENTDVLGFSWMLERFCRRELAGAPADVLGGRDVLVLGDGGASSAVRAALEDDARARVSVISRHGRDTYDTLLERHADAALVVNATPVGMYPSCPASPLSAQTLDGLTGLLGVLDVVYNPARTGLCLAAERRGLPFESGLSMLVAQAFRSSELFQGRALDDALVGRIAGEIFAQTENVVLIGMPGAGKTSCGRRFARLLGRPFVDVDEVISTEQGRRPGQIIREDGEKAFRALESAATGRYGARSGLVIACGGGVVTRPENYDLLHQNGRIVFLDRPLAELSAQGRPLSQARGVEQLAAERMGSYRAWADIVVSCTGSPASDAELIASLLRV</sequence>
<comment type="similarity">
    <text evidence="3">Belongs to the shikimate kinase family.</text>
</comment>
<dbReference type="InterPro" id="IPR036291">
    <property type="entry name" value="NAD(P)-bd_dom_sf"/>
</dbReference>
<comment type="subcellular location">
    <subcellularLocation>
        <location evidence="3">Cytoplasm</location>
    </subcellularLocation>
</comment>
<evidence type="ECO:0000259" key="4">
    <source>
        <dbReference type="Pfam" id="PF08501"/>
    </source>
</evidence>
<keyword evidence="2 3" id="KW-0057">Aromatic amino acid biosynthesis</keyword>
<dbReference type="GO" id="GO:0005737">
    <property type="term" value="C:cytoplasm"/>
    <property type="evidence" value="ECO:0007669"/>
    <property type="project" value="UniProtKB-SubCell"/>
</dbReference>
<keyword evidence="3 5" id="KW-0418">Kinase</keyword>
<dbReference type="Gene3D" id="3.40.50.10860">
    <property type="entry name" value="Leucine Dehydrogenase, chain A, domain 1"/>
    <property type="match status" value="1"/>
</dbReference>
<dbReference type="UniPathway" id="UPA00053">
    <property type="reaction ID" value="UER00088"/>
</dbReference>
<dbReference type="Pfam" id="PF01202">
    <property type="entry name" value="SKI"/>
    <property type="match status" value="1"/>
</dbReference>
<evidence type="ECO:0000256" key="2">
    <source>
        <dbReference type="ARBA" id="ARBA00023141"/>
    </source>
</evidence>
<dbReference type="GO" id="GO:0009423">
    <property type="term" value="P:chorismate biosynthetic process"/>
    <property type="evidence" value="ECO:0007669"/>
    <property type="project" value="UniProtKB-UniRule"/>
</dbReference>
<feature type="binding site" evidence="3">
    <location>
        <position position="380"/>
    </location>
    <ligand>
        <name>ATP</name>
        <dbReference type="ChEBI" id="CHEBI:30616"/>
    </ligand>
</feature>
<dbReference type="Gene3D" id="3.40.50.300">
    <property type="entry name" value="P-loop containing nucleotide triphosphate hydrolases"/>
    <property type="match status" value="1"/>
</dbReference>
<dbReference type="InterPro" id="IPR046346">
    <property type="entry name" value="Aminoacid_DH-like_N_sf"/>
</dbReference>
<feature type="binding site" evidence="3">
    <location>
        <position position="325"/>
    </location>
    <ligand>
        <name>substrate</name>
    </ligand>
</feature>
<dbReference type="Proteomes" id="UP000593735">
    <property type="component" value="Chromosome"/>
</dbReference>
<feature type="binding site" evidence="3">
    <location>
        <position position="395"/>
    </location>
    <ligand>
        <name>substrate</name>
    </ligand>
</feature>
<feature type="domain" description="Shikimate dehydrogenase substrate binding N-terminal" evidence="4">
    <location>
        <begin position="11"/>
        <end position="85"/>
    </location>
</feature>
<keyword evidence="6" id="KW-1185">Reference proteome</keyword>
<evidence type="ECO:0000256" key="1">
    <source>
        <dbReference type="ARBA" id="ARBA00004871"/>
    </source>
</evidence>
<dbReference type="PRINTS" id="PR01100">
    <property type="entry name" value="SHIKIMTKNASE"/>
</dbReference>
<dbReference type="InterPro" id="IPR027417">
    <property type="entry name" value="P-loop_NTPase"/>
</dbReference>
<keyword evidence="3" id="KW-0067">ATP-binding</keyword>
<dbReference type="GO" id="GO:0009073">
    <property type="term" value="P:aromatic amino acid family biosynthetic process"/>
    <property type="evidence" value="ECO:0007669"/>
    <property type="project" value="UniProtKB-KW"/>
</dbReference>
<feature type="binding site" evidence="3">
    <location>
        <begin position="279"/>
        <end position="284"/>
    </location>
    <ligand>
        <name>ATP</name>
        <dbReference type="ChEBI" id="CHEBI:30616"/>
    </ligand>
</feature>
<proteinExistence type="inferred from homology"/>
<keyword evidence="3" id="KW-0479">Metal-binding</keyword>
<dbReference type="InterPro" id="IPR022893">
    <property type="entry name" value="Shikimate_DH_fam"/>
</dbReference>
<comment type="cofactor">
    <cofactor evidence="3">
        <name>Mg(2+)</name>
        <dbReference type="ChEBI" id="CHEBI:18420"/>
    </cofactor>
    <text evidence="3">Binds 1 Mg(2+) ion per subunit.</text>
</comment>
<accession>A0A7S7M6Z4</accession>
<feature type="binding site" evidence="3">
    <location>
        <position position="301"/>
    </location>
    <ligand>
        <name>substrate</name>
    </ligand>
</feature>
<evidence type="ECO:0000313" key="5">
    <source>
        <dbReference type="EMBL" id="QOY59904.1"/>
    </source>
</evidence>
<comment type="pathway">
    <text evidence="3">Metabolic intermediate biosynthesis; chorismate biosynthesis; chorismate from D-erythrose 4-phosphate and phosphoenolpyruvate: step 5/7.</text>
</comment>
<organism evidence="5 6">
    <name type="scientific">Thermophilibacter immobilis</name>
    <dbReference type="NCBI Taxonomy" id="2779519"/>
    <lineage>
        <taxon>Bacteria</taxon>
        <taxon>Bacillati</taxon>
        <taxon>Actinomycetota</taxon>
        <taxon>Coriobacteriia</taxon>
        <taxon>Coriobacteriales</taxon>
        <taxon>Atopobiaceae</taxon>
        <taxon>Thermophilibacter</taxon>
    </lineage>
</organism>
<dbReference type="GO" id="GO:0004764">
    <property type="term" value="F:shikimate 3-dehydrogenase (NADP+) activity"/>
    <property type="evidence" value="ECO:0007669"/>
    <property type="project" value="InterPro"/>
</dbReference>
<dbReference type="Pfam" id="PF08501">
    <property type="entry name" value="Shikimate_dh_N"/>
    <property type="match status" value="1"/>
</dbReference>
<dbReference type="GO" id="GO:0000287">
    <property type="term" value="F:magnesium ion binding"/>
    <property type="evidence" value="ECO:0007669"/>
    <property type="project" value="UniProtKB-UniRule"/>
</dbReference>
<dbReference type="SUPFAM" id="SSF51735">
    <property type="entry name" value="NAD(P)-binding Rossmann-fold domains"/>
    <property type="match status" value="1"/>
</dbReference>
<feature type="binding site" evidence="3">
    <location>
        <position position="283"/>
    </location>
    <ligand>
        <name>Mg(2+)</name>
        <dbReference type="ChEBI" id="CHEBI:18420"/>
    </ligand>
</feature>
<dbReference type="EC" id="2.7.1.71" evidence="3"/>
<gene>
    <name evidence="3" type="primary">aroK</name>
    <name evidence="5" type="ORF">INP52_05520</name>
</gene>
<dbReference type="GO" id="GO:0004765">
    <property type="term" value="F:shikimate kinase activity"/>
    <property type="evidence" value="ECO:0007669"/>
    <property type="project" value="UniProtKB-UniRule"/>
</dbReference>
<comment type="function">
    <text evidence="3">Catalyzes the specific phosphorylation of the 3-hydroxyl group of shikimic acid using ATP as a cosubstrate.</text>
</comment>
<keyword evidence="3" id="KW-0028">Amino-acid biosynthesis</keyword>
<dbReference type="PANTHER" id="PTHR21089">
    <property type="entry name" value="SHIKIMATE DEHYDROGENASE"/>
    <property type="match status" value="1"/>
</dbReference>
<dbReference type="HAMAP" id="MF_00109">
    <property type="entry name" value="Shikimate_kinase"/>
    <property type="match status" value="1"/>
</dbReference>
<keyword evidence="3" id="KW-0808">Transferase</keyword>
<dbReference type="EMBL" id="CP063767">
    <property type="protein sequence ID" value="QOY59904.1"/>
    <property type="molecule type" value="Genomic_DNA"/>
</dbReference>
<dbReference type="Gene3D" id="3.40.50.720">
    <property type="entry name" value="NAD(P)-binding Rossmann-like Domain"/>
    <property type="match status" value="1"/>
</dbReference>
<dbReference type="InterPro" id="IPR000623">
    <property type="entry name" value="Shikimate_kinase/TSH1"/>
</dbReference>
<dbReference type="GO" id="GO:0019632">
    <property type="term" value="P:shikimate metabolic process"/>
    <property type="evidence" value="ECO:0007669"/>
    <property type="project" value="TreeGrafter"/>
</dbReference>
<protein>
    <recommendedName>
        <fullName evidence="3">Shikimate kinase</fullName>
        <shortName evidence="3">SK</shortName>
        <ecNumber evidence="3">2.7.1.71</ecNumber>
    </recommendedName>
</protein>
<dbReference type="KEGG" id="tio:INP52_05520"/>
<dbReference type="AlphaFoldDB" id="A0A7S7M6Z4"/>
<dbReference type="GO" id="GO:0005524">
    <property type="term" value="F:ATP binding"/>
    <property type="evidence" value="ECO:0007669"/>
    <property type="project" value="UniProtKB-UniRule"/>
</dbReference>
<comment type="pathway">
    <text evidence="1">Metabolic intermediate biosynthesis; chorismate biosynthesis; chorismate from D-erythrose 4-phosphate and phosphoenolpyruvate: step 4/7.</text>
</comment>
<dbReference type="RefSeq" id="WP_194369781.1">
    <property type="nucleotide sequence ID" value="NZ_CP063767.1"/>
</dbReference>
<comment type="catalytic activity">
    <reaction evidence="3">
        <text>shikimate + ATP = 3-phosphoshikimate + ADP + H(+)</text>
        <dbReference type="Rhea" id="RHEA:13121"/>
        <dbReference type="ChEBI" id="CHEBI:15378"/>
        <dbReference type="ChEBI" id="CHEBI:30616"/>
        <dbReference type="ChEBI" id="CHEBI:36208"/>
        <dbReference type="ChEBI" id="CHEBI:145989"/>
        <dbReference type="ChEBI" id="CHEBI:456216"/>
        <dbReference type="EC" id="2.7.1.71"/>
    </reaction>
</comment>
<keyword evidence="3" id="KW-0963">Cytoplasm</keyword>
<keyword evidence="3" id="KW-0460">Magnesium</keyword>
<dbReference type="SUPFAM" id="SSF53223">
    <property type="entry name" value="Aminoacid dehydrogenase-like, N-terminal domain"/>
    <property type="match status" value="1"/>
</dbReference>
<dbReference type="SUPFAM" id="SSF52540">
    <property type="entry name" value="P-loop containing nucleoside triphosphate hydrolases"/>
    <property type="match status" value="1"/>
</dbReference>
<dbReference type="PANTHER" id="PTHR21089:SF1">
    <property type="entry name" value="BIFUNCTIONAL 3-DEHYDROQUINATE DEHYDRATASE_SHIKIMATE DEHYDROGENASE, CHLOROPLASTIC"/>
    <property type="match status" value="1"/>
</dbReference>
<dbReference type="CDD" id="cd00464">
    <property type="entry name" value="SK"/>
    <property type="match status" value="1"/>
</dbReference>
<keyword evidence="3" id="KW-0547">Nucleotide-binding</keyword>
<reference evidence="5 6" key="1">
    <citation type="submission" date="2020-10" db="EMBL/GenBank/DDBJ databases">
        <title>Olsenella immobilis sp.nov., isolated from the mud in a fermentation cellar used for the production of Chinese strong-flavoured liquor.</title>
        <authorList>
            <person name="Lu L."/>
        </authorList>
    </citation>
    <scope>NUCLEOTIDE SEQUENCE [LARGE SCALE GENOMIC DNA]</scope>
    <source>
        <strain evidence="5 6">LZLJ-2</strain>
    </source>
</reference>
<dbReference type="InterPro" id="IPR013708">
    <property type="entry name" value="Shikimate_DH-bd_N"/>
</dbReference>
<evidence type="ECO:0000256" key="3">
    <source>
        <dbReference type="HAMAP-Rule" id="MF_00109"/>
    </source>
</evidence>
<comment type="caution">
    <text evidence="3">Lacks conserved residue(s) required for the propagation of feature annotation.</text>
</comment>
<comment type="subunit">
    <text evidence="3">Monomer.</text>
</comment>
<name>A0A7S7M6Z4_9ACTN</name>
<dbReference type="GO" id="GO:0008652">
    <property type="term" value="P:amino acid biosynthetic process"/>
    <property type="evidence" value="ECO:0007669"/>
    <property type="project" value="UniProtKB-KW"/>
</dbReference>
<dbReference type="InterPro" id="IPR031322">
    <property type="entry name" value="Shikimate/glucono_kinase"/>
</dbReference>
<feature type="binding site" evidence="3">
    <location>
        <position position="347"/>
    </location>
    <ligand>
        <name>substrate</name>
    </ligand>
</feature>